<evidence type="ECO:0000256" key="1">
    <source>
        <dbReference type="SAM" id="MobiDB-lite"/>
    </source>
</evidence>
<dbReference type="AlphaFoldDB" id="A0AAE0LFP7"/>
<keyword evidence="3" id="KW-1185">Reference proteome</keyword>
<sequence>MLPGKFAPHKKAKGGVAPKSTKAAGGSRANDEAPSSIRAHYVSEGVEDYYRNNEYVNPHEDRVNKVLKMCWLEWGVVEHCATSSSESPGRVLPKLTRSDAGITNPEPLVSILDLSAGSGEVTNAVLEMIVEGTEDEKILSSVLKGQCKRGKSASQRKESKKPTPIIASNVRIFATDPYTHETYNQRFVGLETLSLGISRLGEAIPSLPRPLLCWKYSFEDIIDGCFFYSREPDERSMKVDPHVPIPSEQNPEAGHKFDVSICSYAMHLASDEKLPCVAMNLATVTKLLIIITPHKRPILDPGAEYGEASGAWGWTKRGEIVLDRTRAVLYESCLFSS</sequence>
<evidence type="ECO:0000313" key="2">
    <source>
        <dbReference type="EMBL" id="KAK3283741.1"/>
    </source>
</evidence>
<dbReference type="Proteomes" id="UP001190700">
    <property type="component" value="Unassembled WGS sequence"/>
</dbReference>
<accession>A0AAE0LFP7</accession>
<name>A0AAE0LFP7_9CHLO</name>
<evidence type="ECO:0000313" key="3">
    <source>
        <dbReference type="Proteomes" id="UP001190700"/>
    </source>
</evidence>
<gene>
    <name evidence="2" type="ORF">CYMTET_8575</name>
</gene>
<feature type="region of interest" description="Disordered" evidence="1">
    <location>
        <begin position="1"/>
        <end position="36"/>
    </location>
</feature>
<protein>
    <submittedName>
        <fullName evidence="2">Uncharacterized protein</fullName>
    </submittedName>
</protein>
<organism evidence="2 3">
    <name type="scientific">Cymbomonas tetramitiformis</name>
    <dbReference type="NCBI Taxonomy" id="36881"/>
    <lineage>
        <taxon>Eukaryota</taxon>
        <taxon>Viridiplantae</taxon>
        <taxon>Chlorophyta</taxon>
        <taxon>Pyramimonadophyceae</taxon>
        <taxon>Pyramimonadales</taxon>
        <taxon>Pyramimonadaceae</taxon>
        <taxon>Cymbomonas</taxon>
    </lineage>
</organism>
<reference evidence="2 3" key="1">
    <citation type="journal article" date="2015" name="Genome Biol. Evol.">
        <title>Comparative Genomics of a Bacterivorous Green Alga Reveals Evolutionary Causalities and Consequences of Phago-Mixotrophic Mode of Nutrition.</title>
        <authorList>
            <person name="Burns J.A."/>
            <person name="Paasch A."/>
            <person name="Narechania A."/>
            <person name="Kim E."/>
        </authorList>
    </citation>
    <scope>NUCLEOTIDE SEQUENCE [LARGE SCALE GENOMIC DNA]</scope>
    <source>
        <strain evidence="2 3">PLY_AMNH</strain>
    </source>
</reference>
<proteinExistence type="predicted"/>
<dbReference type="EMBL" id="LGRX02002666">
    <property type="protein sequence ID" value="KAK3283741.1"/>
    <property type="molecule type" value="Genomic_DNA"/>
</dbReference>
<comment type="caution">
    <text evidence="2">The sequence shown here is derived from an EMBL/GenBank/DDBJ whole genome shotgun (WGS) entry which is preliminary data.</text>
</comment>